<accession>A0A6J6DKT8</accession>
<evidence type="ECO:0000256" key="2">
    <source>
        <dbReference type="ARBA" id="ARBA00023125"/>
    </source>
</evidence>
<sequence length="217" mass="24435">MRLQKDEEKNLGFSLFTPVANLSSMTGQEKPKRGRPVTTDPAAVGLTALRLFSQRGIDKVTMDDVAEAANISRSNLFRIFPSKAAVVWGGMHEFNIELARQIRENPETDLVKLLHTSWVQAMHVLDTSLETVRLRLKLIASSPEIYGWGQGQLEEARQMIQEAAQRLSKDPFRARILSSALISVSMSILVWWAESNDPRNPSELLAAGFRDFEKTFH</sequence>
<protein>
    <submittedName>
        <fullName evidence="7">Unannotated protein</fullName>
    </submittedName>
</protein>
<dbReference type="PROSITE" id="PS50977">
    <property type="entry name" value="HTH_TETR_2"/>
    <property type="match status" value="1"/>
</dbReference>
<keyword evidence="4" id="KW-1133">Transmembrane helix</keyword>
<dbReference type="InterPro" id="IPR050109">
    <property type="entry name" value="HTH-type_TetR-like_transc_reg"/>
</dbReference>
<evidence type="ECO:0000256" key="1">
    <source>
        <dbReference type="ARBA" id="ARBA00023015"/>
    </source>
</evidence>
<dbReference type="AlphaFoldDB" id="A0A6J6DKT8"/>
<dbReference type="InterPro" id="IPR009057">
    <property type="entry name" value="Homeodomain-like_sf"/>
</dbReference>
<proteinExistence type="predicted"/>
<feature type="transmembrane region" description="Helical" evidence="4">
    <location>
        <begin position="176"/>
        <end position="193"/>
    </location>
</feature>
<dbReference type="PANTHER" id="PTHR30055">
    <property type="entry name" value="HTH-TYPE TRANSCRIPTIONAL REGULATOR RUTR"/>
    <property type="match status" value="1"/>
</dbReference>
<keyword evidence="3" id="KW-0804">Transcription</keyword>
<dbReference type="PANTHER" id="PTHR30055:SF234">
    <property type="entry name" value="HTH-TYPE TRANSCRIPTIONAL REGULATOR BETI"/>
    <property type="match status" value="1"/>
</dbReference>
<evidence type="ECO:0000313" key="6">
    <source>
        <dbReference type="EMBL" id="CAB4543180.1"/>
    </source>
</evidence>
<dbReference type="Pfam" id="PF17754">
    <property type="entry name" value="TetR_C_14"/>
    <property type="match status" value="1"/>
</dbReference>
<organism evidence="7">
    <name type="scientific">freshwater metagenome</name>
    <dbReference type="NCBI Taxonomy" id="449393"/>
    <lineage>
        <taxon>unclassified sequences</taxon>
        <taxon>metagenomes</taxon>
        <taxon>ecological metagenomes</taxon>
    </lineage>
</organism>
<dbReference type="GO" id="GO:0000976">
    <property type="term" value="F:transcription cis-regulatory region binding"/>
    <property type="evidence" value="ECO:0007669"/>
    <property type="project" value="TreeGrafter"/>
</dbReference>
<dbReference type="GO" id="GO:0003700">
    <property type="term" value="F:DNA-binding transcription factor activity"/>
    <property type="evidence" value="ECO:0007669"/>
    <property type="project" value="TreeGrafter"/>
</dbReference>
<dbReference type="Pfam" id="PF00440">
    <property type="entry name" value="TetR_N"/>
    <property type="match status" value="1"/>
</dbReference>
<evidence type="ECO:0000313" key="7">
    <source>
        <dbReference type="EMBL" id="CAB4561888.1"/>
    </source>
</evidence>
<dbReference type="Gene3D" id="1.10.357.10">
    <property type="entry name" value="Tetracycline Repressor, domain 2"/>
    <property type="match status" value="1"/>
</dbReference>
<name>A0A6J6DKT8_9ZZZZ</name>
<dbReference type="EMBL" id="CAEZTO010000001">
    <property type="protein sequence ID" value="CAB4561888.1"/>
    <property type="molecule type" value="Genomic_DNA"/>
</dbReference>
<keyword evidence="1" id="KW-0805">Transcription regulation</keyword>
<keyword evidence="2" id="KW-0238">DNA-binding</keyword>
<reference evidence="7" key="1">
    <citation type="submission" date="2020-05" db="EMBL/GenBank/DDBJ databases">
        <authorList>
            <person name="Chiriac C."/>
            <person name="Salcher M."/>
            <person name="Ghai R."/>
            <person name="Kavagutti S V."/>
        </authorList>
    </citation>
    <scope>NUCLEOTIDE SEQUENCE</scope>
</reference>
<dbReference type="InterPro" id="IPR041347">
    <property type="entry name" value="MftR_C"/>
</dbReference>
<dbReference type="SUPFAM" id="SSF46689">
    <property type="entry name" value="Homeodomain-like"/>
    <property type="match status" value="1"/>
</dbReference>
<evidence type="ECO:0000259" key="5">
    <source>
        <dbReference type="PROSITE" id="PS50977"/>
    </source>
</evidence>
<keyword evidence="4" id="KW-0472">Membrane</keyword>
<dbReference type="InterPro" id="IPR001647">
    <property type="entry name" value="HTH_TetR"/>
</dbReference>
<keyword evidence="4" id="KW-0812">Transmembrane</keyword>
<dbReference type="EMBL" id="CAEZST010000005">
    <property type="protein sequence ID" value="CAB4543180.1"/>
    <property type="molecule type" value="Genomic_DNA"/>
</dbReference>
<gene>
    <name evidence="6" type="ORF">UFOPK1503_00400</name>
    <name evidence="7" type="ORF">UFOPK1693_00082</name>
</gene>
<evidence type="ECO:0000256" key="4">
    <source>
        <dbReference type="SAM" id="Phobius"/>
    </source>
</evidence>
<feature type="domain" description="HTH tetR-type" evidence="5">
    <location>
        <begin position="38"/>
        <end position="98"/>
    </location>
</feature>
<evidence type="ECO:0000256" key="3">
    <source>
        <dbReference type="ARBA" id="ARBA00023163"/>
    </source>
</evidence>